<dbReference type="PROSITE" id="PS50113">
    <property type="entry name" value="PAC"/>
    <property type="match status" value="1"/>
</dbReference>
<dbReference type="Proteomes" id="UP001596250">
    <property type="component" value="Unassembled WGS sequence"/>
</dbReference>
<dbReference type="Pfam" id="PF00990">
    <property type="entry name" value="GGDEF"/>
    <property type="match status" value="1"/>
</dbReference>
<dbReference type="SUPFAM" id="SSF55073">
    <property type="entry name" value="Nucleotide cyclase"/>
    <property type="match status" value="1"/>
</dbReference>
<reference evidence="5" key="1">
    <citation type="journal article" date="2019" name="Int. J. Syst. Evol. Microbiol.">
        <title>The Global Catalogue of Microorganisms (GCM) 10K type strain sequencing project: providing services to taxonomists for standard genome sequencing and annotation.</title>
        <authorList>
            <consortium name="The Broad Institute Genomics Platform"/>
            <consortium name="The Broad Institute Genome Sequencing Center for Infectious Disease"/>
            <person name="Wu L."/>
            <person name="Ma J."/>
        </authorList>
    </citation>
    <scope>NUCLEOTIDE SEQUENCE [LARGE SCALE GENOMIC DNA]</scope>
    <source>
        <strain evidence="5">CCM 8749</strain>
    </source>
</reference>
<accession>A0ABW1IM51</accession>
<dbReference type="PANTHER" id="PTHR44757">
    <property type="entry name" value="DIGUANYLATE CYCLASE DGCP"/>
    <property type="match status" value="1"/>
</dbReference>
<dbReference type="InterPro" id="IPR035965">
    <property type="entry name" value="PAS-like_dom_sf"/>
</dbReference>
<dbReference type="NCBIfam" id="TIGR00229">
    <property type="entry name" value="sensory_box"/>
    <property type="match status" value="1"/>
</dbReference>
<evidence type="ECO:0000259" key="3">
    <source>
        <dbReference type="PROSITE" id="PS50887"/>
    </source>
</evidence>
<sequence>MGVSLKNEMIVTSLLNSMLEPAMVVDQDGHKAAVNRAWIEAFQRNEFPWKASGDKGGAFDDQLNAVLLGKQCVYEEEWVWTIQEERYRIRMSPIHHHEGFIMGALIQCTNISQQKEMEQAYQIAEERLSKITENSFEIIKITDFHGNVAYSSPSHQKILGYEHEETSIFEAIHPEDKQHIEEVYRKVRETGESCMIEVRKKHRNGRWVWLAASFNPIVHSNDTSTHILVISRDISERKKIEQELQYMAYHDALTGLYNRRRFTELMESSCAEAAANQAKVALIMMDLDKFKSINDTYGHAAGDELLKQFAKRLLECRRDGDVVGRISGDEFAVLLKVQSQEEVKTFIQAFYEVLEDTEIVLNEHTLKVKSSAGYAMYPDHGNNLSKLFKHADMELYKEKRRRHAKHWIAKGSRLRESSRRWRDLMCK</sequence>
<feature type="domain" description="PAS" evidence="1">
    <location>
        <begin position="124"/>
        <end position="191"/>
    </location>
</feature>
<proteinExistence type="predicted"/>
<evidence type="ECO:0000259" key="2">
    <source>
        <dbReference type="PROSITE" id="PS50113"/>
    </source>
</evidence>
<evidence type="ECO:0000313" key="4">
    <source>
        <dbReference type="EMBL" id="MFC5986136.1"/>
    </source>
</evidence>
<dbReference type="SMART" id="SM00086">
    <property type="entry name" value="PAC"/>
    <property type="match status" value="1"/>
</dbReference>
<dbReference type="EMBL" id="JBHSQV010000036">
    <property type="protein sequence ID" value="MFC5986136.1"/>
    <property type="molecule type" value="Genomic_DNA"/>
</dbReference>
<dbReference type="Pfam" id="PF08447">
    <property type="entry name" value="PAS_3"/>
    <property type="match status" value="1"/>
</dbReference>
<keyword evidence="5" id="KW-1185">Reference proteome</keyword>
<dbReference type="CDD" id="cd00130">
    <property type="entry name" value="PAS"/>
    <property type="match status" value="1"/>
</dbReference>
<comment type="caution">
    <text evidence="4">The sequence shown here is derived from an EMBL/GenBank/DDBJ whole genome shotgun (WGS) entry which is preliminary data.</text>
</comment>
<dbReference type="Gene3D" id="3.30.450.20">
    <property type="entry name" value="PAS domain"/>
    <property type="match status" value="2"/>
</dbReference>
<dbReference type="CDD" id="cd01949">
    <property type="entry name" value="GGDEF"/>
    <property type="match status" value="1"/>
</dbReference>
<dbReference type="SMART" id="SM00267">
    <property type="entry name" value="GGDEF"/>
    <property type="match status" value="1"/>
</dbReference>
<dbReference type="RefSeq" id="WP_379893469.1">
    <property type="nucleotide sequence ID" value="NZ_CBCSCT010000001.1"/>
</dbReference>
<keyword evidence="4" id="KW-0808">Transferase</keyword>
<dbReference type="InterPro" id="IPR029787">
    <property type="entry name" value="Nucleotide_cyclase"/>
</dbReference>
<dbReference type="Gene3D" id="3.30.70.270">
    <property type="match status" value="1"/>
</dbReference>
<dbReference type="InterPro" id="IPR013655">
    <property type="entry name" value="PAS_fold_3"/>
</dbReference>
<dbReference type="InterPro" id="IPR000014">
    <property type="entry name" value="PAS"/>
</dbReference>
<name>A0ABW1IM51_9BACL</name>
<protein>
    <submittedName>
        <fullName evidence="4">Diguanylate cyclase domain-containing protein</fullName>
        <ecNumber evidence="4">2.7.7.65</ecNumber>
    </submittedName>
</protein>
<dbReference type="EC" id="2.7.7.65" evidence="4"/>
<evidence type="ECO:0000259" key="1">
    <source>
        <dbReference type="PROSITE" id="PS50112"/>
    </source>
</evidence>
<dbReference type="PROSITE" id="PS50887">
    <property type="entry name" value="GGDEF"/>
    <property type="match status" value="1"/>
</dbReference>
<dbReference type="InterPro" id="IPR043128">
    <property type="entry name" value="Rev_trsase/Diguanyl_cyclase"/>
</dbReference>
<dbReference type="PROSITE" id="PS50112">
    <property type="entry name" value="PAS"/>
    <property type="match status" value="1"/>
</dbReference>
<feature type="domain" description="GGDEF" evidence="3">
    <location>
        <begin position="278"/>
        <end position="413"/>
    </location>
</feature>
<dbReference type="InterPro" id="IPR052155">
    <property type="entry name" value="Biofilm_reg_signaling"/>
</dbReference>
<evidence type="ECO:0000313" key="5">
    <source>
        <dbReference type="Proteomes" id="UP001596250"/>
    </source>
</evidence>
<dbReference type="InterPro" id="IPR000700">
    <property type="entry name" value="PAS-assoc_C"/>
</dbReference>
<dbReference type="InterPro" id="IPR001610">
    <property type="entry name" value="PAC"/>
</dbReference>
<dbReference type="GO" id="GO:0052621">
    <property type="term" value="F:diguanylate cyclase activity"/>
    <property type="evidence" value="ECO:0007669"/>
    <property type="project" value="UniProtKB-EC"/>
</dbReference>
<organism evidence="4 5">
    <name type="scientific">Marinicrinis lubricantis</name>
    <dbReference type="NCBI Taxonomy" id="2086470"/>
    <lineage>
        <taxon>Bacteria</taxon>
        <taxon>Bacillati</taxon>
        <taxon>Bacillota</taxon>
        <taxon>Bacilli</taxon>
        <taxon>Bacillales</taxon>
        <taxon>Paenibacillaceae</taxon>
    </lineage>
</organism>
<keyword evidence="4" id="KW-0548">Nucleotidyltransferase</keyword>
<dbReference type="PANTHER" id="PTHR44757:SF2">
    <property type="entry name" value="BIOFILM ARCHITECTURE MAINTENANCE PROTEIN MBAA"/>
    <property type="match status" value="1"/>
</dbReference>
<dbReference type="InterPro" id="IPR000160">
    <property type="entry name" value="GGDEF_dom"/>
</dbReference>
<gene>
    <name evidence="4" type="ORF">ACFPXP_06785</name>
</gene>
<dbReference type="SUPFAM" id="SSF55785">
    <property type="entry name" value="PYP-like sensor domain (PAS domain)"/>
    <property type="match status" value="2"/>
</dbReference>
<dbReference type="NCBIfam" id="TIGR00254">
    <property type="entry name" value="GGDEF"/>
    <property type="match status" value="1"/>
</dbReference>
<feature type="domain" description="PAC" evidence="2">
    <location>
        <begin position="194"/>
        <end position="246"/>
    </location>
</feature>